<accession>A0A0G8EC24</accession>
<dbReference type="RefSeq" id="WP_046957094.1">
    <property type="nucleotide sequence ID" value="NZ_LCYI01000065.1"/>
</dbReference>
<reference evidence="2 3" key="1">
    <citation type="submission" date="2015-04" db="EMBL/GenBank/DDBJ databases">
        <title>Draft Genome Sequences of Eight Spore-Forming Food Isolates of Bacillus cereus Genome sequencing.</title>
        <authorList>
            <person name="Krawcyk A.O."/>
            <person name="de Jong A."/>
            <person name="Eijlander R.T."/>
            <person name="Berendsen E.M."/>
            <person name="Holsappel S."/>
            <person name="Wells-Bennik M."/>
            <person name="Kuipers O.P."/>
        </authorList>
    </citation>
    <scope>NUCLEOTIDE SEQUENCE [LARGE SCALE GENOMIC DNA]</scope>
    <source>
        <strain evidence="2 3">B4077</strain>
    </source>
</reference>
<evidence type="ECO:0000313" key="2">
    <source>
        <dbReference type="EMBL" id="KLA21859.1"/>
    </source>
</evidence>
<dbReference type="InterPro" id="IPR011009">
    <property type="entry name" value="Kinase-like_dom_sf"/>
</dbReference>
<dbReference type="SUPFAM" id="SSF56112">
    <property type="entry name" value="Protein kinase-like (PK-like)"/>
    <property type="match status" value="1"/>
</dbReference>
<organism evidence="2 3">
    <name type="scientific">Bacillus cereus</name>
    <dbReference type="NCBI Taxonomy" id="1396"/>
    <lineage>
        <taxon>Bacteria</taxon>
        <taxon>Bacillati</taxon>
        <taxon>Bacillota</taxon>
        <taxon>Bacilli</taxon>
        <taxon>Bacillales</taxon>
        <taxon>Bacillaceae</taxon>
        <taxon>Bacillus</taxon>
        <taxon>Bacillus cereus group</taxon>
    </lineage>
</organism>
<dbReference type="Pfam" id="PF01636">
    <property type="entry name" value="APH"/>
    <property type="match status" value="1"/>
</dbReference>
<protein>
    <recommendedName>
        <fullName evidence="1">Aminoglycoside phosphotransferase domain-containing protein</fullName>
    </recommendedName>
</protein>
<dbReference type="Proteomes" id="UP000035214">
    <property type="component" value="Unassembled WGS sequence"/>
</dbReference>
<gene>
    <name evidence="2" type="ORF">B4077_1354</name>
</gene>
<evidence type="ECO:0000259" key="1">
    <source>
        <dbReference type="Pfam" id="PF01636"/>
    </source>
</evidence>
<dbReference type="Gene3D" id="3.30.200.20">
    <property type="entry name" value="Phosphorylase Kinase, domain 1"/>
    <property type="match status" value="1"/>
</dbReference>
<comment type="caution">
    <text evidence="2">The sequence shown here is derived from an EMBL/GenBank/DDBJ whole genome shotgun (WGS) entry which is preliminary data.</text>
</comment>
<dbReference type="PANTHER" id="PTHR21310">
    <property type="entry name" value="AMINOGLYCOSIDE PHOSPHOTRANSFERASE-RELATED-RELATED"/>
    <property type="match status" value="1"/>
</dbReference>
<proteinExistence type="predicted"/>
<dbReference type="InterPro" id="IPR051678">
    <property type="entry name" value="AGP_Transferase"/>
</dbReference>
<evidence type="ECO:0000313" key="3">
    <source>
        <dbReference type="Proteomes" id="UP000035214"/>
    </source>
</evidence>
<sequence>MDSYKQYIKEAFPNLSIHSYKQNEEGWDNVAVIVNEELLFRFPRKQEYAMRIPLEKELCTLLSCSLHEIEVPKYHLFYKKDTDTIPLCSYYTLIHGEPLKTEIVNTLEKKELKALITQLATFLVALHSIPLKRVKALEFPIEKTLTYWKELHTKLTQYLTNSLTSYQKSALNCLFENFFTCIDTAIFQNTIIHADFTHHHILFNKQNKNISGVIDFGDAQIGDPAFDFAGLYYDFGHEFTTSVYEQYSTLISHHDPLLIHRITTFYQYSPLLHNMIYNFETKNELEFLAGTEKLKVILQGRD</sequence>
<name>A0A0G8EC24_BACCE</name>
<dbReference type="PANTHER" id="PTHR21310:SF42">
    <property type="entry name" value="BIFUNCTIONAL AAC_APH"/>
    <property type="match status" value="1"/>
</dbReference>
<dbReference type="PATRIC" id="fig|1396.428.peg.3769"/>
<dbReference type="EMBL" id="LCYI01000065">
    <property type="protein sequence ID" value="KLA21859.1"/>
    <property type="molecule type" value="Genomic_DNA"/>
</dbReference>
<dbReference type="InterPro" id="IPR002575">
    <property type="entry name" value="Aminoglycoside_PTrfase"/>
</dbReference>
<dbReference type="Gene3D" id="3.90.1200.10">
    <property type="match status" value="1"/>
</dbReference>
<feature type="domain" description="Aminoglycoside phosphotransferase" evidence="1">
    <location>
        <begin position="20"/>
        <end position="248"/>
    </location>
</feature>
<dbReference type="AlphaFoldDB" id="A0A0G8EC24"/>